<sequence length="395" mass="44528">MRLFTVEQCELIRRLRLTGISAEGVLEAFAALESIEANFETIRLQNATIAAMMCGDLNMKIPFIADIQMENLVRNPALLQHLTSQTSAAGTQIMSSLSSLNYNSNNENLKNENIKGVEEFNMLPPLSTQSNGARPIRSTRTPISEITTLDDPQELDEFISMGEEKCIADMRQFITNLSLRQTTVAQLTQVSQPYISKMLNGNHRELSLRCRKNIYSWYLNMRRHPEKLSTYLADPLIKLETNADGDLLPQRRERYVFRPILIKILEKFFVEAPFPDFNKRSEIAGVCNKSLLHEKGHSDLLPKEVVSPQVVANWFANKRKEMRRKTNEDSKNIEYCGNSPESYGTSTSKSSSDDSRPNSEGNTSTLSSDLLDMVSLLSQKNSILTASSNPTPIPL</sequence>
<proteinExistence type="predicted"/>
<name>A0AC35UCE7_9BILA</name>
<reference evidence="2" key="1">
    <citation type="submission" date="2016-11" db="UniProtKB">
        <authorList>
            <consortium name="WormBaseParasite"/>
        </authorList>
    </citation>
    <scope>IDENTIFICATION</scope>
    <source>
        <strain evidence="2">KR3021</strain>
    </source>
</reference>
<dbReference type="WBParaSite" id="RSKR_0001024700.1">
    <property type="protein sequence ID" value="RSKR_0001024700.1"/>
    <property type="gene ID" value="RSKR_0001024700"/>
</dbReference>
<protein>
    <submittedName>
        <fullName evidence="2">Homeobox domain-containing protein</fullName>
    </submittedName>
</protein>
<evidence type="ECO:0000313" key="1">
    <source>
        <dbReference type="Proteomes" id="UP000095286"/>
    </source>
</evidence>
<evidence type="ECO:0000313" key="2">
    <source>
        <dbReference type="WBParaSite" id="RSKR_0001024700.1"/>
    </source>
</evidence>
<dbReference type="Proteomes" id="UP000095286">
    <property type="component" value="Unplaced"/>
</dbReference>
<accession>A0AC35UCE7</accession>
<organism evidence="1 2">
    <name type="scientific">Rhabditophanes sp. KR3021</name>
    <dbReference type="NCBI Taxonomy" id="114890"/>
    <lineage>
        <taxon>Eukaryota</taxon>
        <taxon>Metazoa</taxon>
        <taxon>Ecdysozoa</taxon>
        <taxon>Nematoda</taxon>
        <taxon>Chromadorea</taxon>
        <taxon>Rhabditida</taxon>
        <taxon>Tylenchina</taxon>
        <taxon>Panagrolaimomorpha</taxon>
        <taxon>Strongyloidoidea</taxon>
        <taxon>Alloionematidae</taxon>
        <taxon>Rhabditophanes</taxon>
    </lineage>
</organism>